<feature type="non-terminal residue" evidence="2">
    <location>
        <position position="1"/>
    </location>
</feature>
<feature type="region of interest" description="Disordered" evidence="1">
    <location>
        <begin position="69"/>
        <end position="88"/>
    </location>
</feature>
<reference evidence="2" key="1">
    <citation type="submission" date="2023-08" db="EMBL/GenBank/DDBJ databases">
        <authorList>
            <person name="Chen Y."/>
            <person name="Shah S."/>
            <person name="Dougan E. K."/>
            <person name="Thang M."/>
            <person name="Chan C."/>
        </authorList>
    </citation>
    <scope>NUCLEOTIDE SEQUENCE</scope>
</reference>
<gene>
    <name evidence="2" type="ORF">EVOR1521_LOCUS17617</name>
</gene>
<accession>A0AA36ITF7</accession>
<keyword evidence="3" id="KW-1185">Reference proteome</keyword>
<protein>
    <submittedName>
        <fullName evidence="2">Uncharacterized protein</fullName>
    </submittedName>
</protein>
<dbReference type="AlphaFoldDB" id="A0AA36ITF7"/>
<proteinExistence type="predicted"/>
<evidence type="ECO:0000256" key="1">
    <source>
        <dbReference type="SAM" id="MobiDB-lite"/>
    </source>
</evidence>
<name>A0AA36ITF7_9DINO</name>
<sequence>MAIPRGSMETFTEHLDEIFYRMKLEILKQHDHQVTMQKLRLRALLGRSGEFRLDRAPANPRKMIQRMKTSDLEKPPSRQNLNGAAPMAGAVKALQAASRLSQESSASEI</sequence>
<dbReference type="Proteomes" id="UP001178507">
    <property type="component" value="Unassembled WGS sequence"/>
</dbReference>
<organism evidence="2 3">
    <name type="scientific">Effrenium voratum</name>
    <dbReference type="NCBI Taxonomy" id="2562239"/>
    <lineage>
        <taxon>Eukaryota</taxon>
        <taxon>Sar</taxon>
        <taxon>Alveolata</taxon>
        <taxon>Dinophyceae</taxon>
        <taxon>Suessiales</taxon>
        <taxon>Symbiodiniaceae</taxon>
        <taxon>Effrenium</taxon>
    </lineage>
</organism>
<comment type="caution">
    <text evidence="2">The sequence shown here is derived from an EMBL/GenBank/DDBJ whole genome shotgun (WGS) entry which is preliminary data.</text>
</comment>
<evidence type="ECO:0000313" key="2">
    <source>
        <dbReference type="EMBL" id="CAJ1392552.1"/>
    </source>
</evidence>
<dbReference type="EMBL" id="CAUJNA010002351">
    <property type="protein sequence ID" value="CAJ1392552.1"/>
    <property type="molecule type" value="Genomic_DNA"/>
</dbReference>
<evidence type="ECO:0000313" key="3">
    <source>
        <dbReference type="Proteomes" id="UP001178507"/>
    </source>
</evidence>